<dbReference type="InParanoid" id="A0A1X7T2V3"/>
<dbReference type="AlphaFoldDB" id="A0A1X7T2V3"/>
<organism evidence="1">
    <name type="scientific">Amphimedon queenslandica</name>
    <name type="common">Sponge</name>
    <dbReference type="NCBI Taxonomy" id="400682"/>
    <lineage>
        <taxon>Eukaryota</taxon>
        <taxon>Metazoa</taxon>
        <taxon>Porifera</taxon>
        <taxon>Demospongiae</taxon>
        <taxon>Heteroscleromorpha</taxon>
        <taxon>Haplosclerida</taxon>
        <taxon>Niphatidae</taxon>
        <taxon>Amphimedon</taxon>
    </lineage>
</organism>
<accession>A0A1X7T2V3</accession>
<reference evidence="1" key="1">
    <citation type="submission" date="2017-05" db="UniProtKB">
        <authorList>
            <consortium name="EnsemblMetazoa"/>
        </authorList>
    </citation>
    <scope>IDENTIFICATION</scope>
</reference>
<name>A0A1X7T2V3_AMPQE</name>
<dbReference type="EnsemblMetazoa" id="Aqu2.1.08782_001">
    <property type="protein sequence ID" value="Aqu2.1.08782_001"/>
    <property type="gene ID" value="Aqu2.1.08782"/>
</dbReference>
<proteinExistence type="predicted"/>
<sequence>MQWLVVGMGIGSTGITTSGTLSLQLPSPGREVPSLVPDSSSRPADIFVPSWSLSRPAAMDVTVISPLQQLTVSQSATVRGHALLFAEERKNIVHFEECQRVGVLFQPLAMETLGGWSQKADPYNRPPSRLTKRVGSF</sequence>
<evidence type="ECO:0000313" key="1">
    <source>
        <dbReference type="EnsemblMetazoa" id="Aqu2.1.08782_001"/>
    </source>
</evidence>
<protein>
    <submittedName>
        <fullName evidence="1">Uncharacterized protein</fullName>
    </submittedName>
</protein>